<dbReference type="eggNOG" id="COG1387">
    <property type="taxonomic scope" value="Bacteria"/>
</dbReference>
<keyword evidence="1" id="KW-0237">DNA synthesis</keyword>
<evidence type="ECO:0000313" key="7">
    <source>
        <dbReference type="Proteomes" id="UP000004095"/>
    </source>
</evidence>
<dbReference type="Pfam" id="PF14520">
    <property type="entry name" value="HHH_5"/>
    <property type="match status" value="1"/>
</dbReference>
<sequence>MTNQQIFNLLKLHASLLELHGENNFKVRSYHTAVFNMEALTEPLSGMSLKELQELDGIGKAIATKIDDINQTGTFKQLEEYRAKTPEGLIDMMEIDGLGIKKIKVIWEGLGIEDIEALLLACETDQLAQVKGFGQKTQENIKNALLFRKANAQRLHYAQAETLAQQLKDYLQEKSLSGKFEVVGQIRRKLNLVDQVQVIATTPQEELFTVLTNCEFLEQSLKNTGLYAWRGKFANSPLRVEARWCTADEFVGEVFIHSASPAHLEYAEAGMPTLYQIAREHKLPTEEAIYQKANLAYVVPEMREGDFELALAKAGKLPQLLEVGDLKGILHAHSTYSDGKNTLEEMALAVKNAGYEYLGITDHSQSAFYANGLPVGRVLDQIKEIDALNEKLAPFKIFKGMESDIIADGGLDYDNDILAKFDFIIASVHSGLKMAEEKATARLIKAIENPYTTMLGHPTGRLLLRREGYPVNHKKVIDACAANNVSIEINASPWRLDIDWQWVHYAIEKGVKLSINPDSHEVGTIDHVYYGVCVGRKGGLTKEMTLNTLGVDTLGRYFADRKKQKGI</sequence>
<dbReference type="AlphaFoldDB" id="A1ZGE9"/>
<evidence type="ECO:0000313" key="6">
    <source>
        <dbReference type="EMBL" id="EAY30566.1"/>
    </source>
</evidence>
<dbReference type="GO" id="GO:0008270">
    <property type="term" value="F:zinc ion binding"/>
    <property type="evidence" value="ECO:0007669"/>
    <property type="project" value="TreeGrafter"/>
</dbReference>
<dbReference type="GO" id="GO:0005829">
    <property type="term" value="C:cytosol"/>
    <property type="evidence" value="ECO:0007669"/>
    <property type="project" value="TreeGrafter"/>
</dbReference>
<evidence type="ECO:0000259" key="5">
    <source>
        <dbReference type="SMART" id="SM00483"/>
    </source>
</evidence>
<evidence type="ECO:0000259" key="3">
    <source>
        <dbReference type="SMART" id="SM00278"/>
    </source>
</evidence>
<dbReference type="InterPro" id="IPR050243">
    <property type="entry name" value="PHP_phosphatase"/>
</dbReference>
<dbReference type="InterPro" id="IPR022311">
    <property type="entry name" value="PolX-like"/>
</dbReference>
<dbReference type="PIRSF" id="PIRSF005047">
    <property type="entry name" value="UCP005047_YshC"/>
    <property type="match status" value="1"/>
</dbReference>
<dbReference type="GO" id="GO:0003677">
    <property type="term" value="F:DNA binding"/>
    <property type="evidence" value="ECO:0007669"/>
    <property type="project" value="InterPro"/>
</dbReference>
<dbReference type="Gene3D" id="3.20.20.140">
    <property type="entry name" value="Metal-dependent hydrolases"/>
    <property type="match status" value="1"/>
</dbReference>
<dbReference type="InterPro" id="IPR010996">
    <property type="entry name" value="HHH_MUS81"/>
</dbReference>
<dbReference type="SUPFAM" id="SSF81301">
    <property type="entry name" value="Nucleotidyltransferase"/>
    <property type="match status" value="1"/>
</dbReference>
<dbReference type="Gene3D" id="1.10.150.110">
    <property type="entry name" value="DNA polymerase beta, N-terminal domain-like"/>
    <property type="match status" value="1"/>
</dbReference>
<dbReference type="PANTHER" id="PTHR36928:SF1">
    <property type="entry name" value="PHOSPHATASE YCDX-RELATED"/>
    <property type="match status" value="1"/>
</dbReference>
<feature type="domain" description="Helix-hairpin-helix DNA-binding motif class 1" evidence="3">
    <location>
        <begin position="90"/>
        <end position="109"/>
    </location>
</feature>
<dbReference type="InterPro" id="IPR004013">
    <property type="entry name" value="PHP_dom"/>
</dbReference>
<dbReference type="Proteomes" id="UP000004095">
    <property type="component" value="Unassembled WGS sequence"/>
</dbReference>
<proteinExistence type="predicted"/>
<gene>
    <name evidence="6" type="ORF">M23134_03204</name>
</gene>
<dbReference type="SMART" id="SM00483">
    <property type="entry name" value="POLXc"/>
    <property type="match status" value="1"/>
</dbReference>
<keyword evidence="7" id="KW-1185">Reference proteome</keyword>
<dbReference type="InterPro" id="IPR016195">
    <property type="entry name" value="Pol/histidinol_Pase-like"/>
</dbReference>
<feature type="domain" description="DNA-directed DNA polymerase X" evidence="5">
    <location>
        <begin position="1"/>
        <end position="304"/>
    </location>
</feature>
<dbReference type="InterPro" id="IPR003141">
    <property type="entry name" value="Pol/His_phosphatase_N"/>
</dbReference>
<accession>A1ZGE9</accession>
<dbReference type="InterPro" id="IPR027421">
    <property type="entry name" value="DNA_pol_lamdba_lyase_dom_sf"/>
</dbReference>
<dbReference type="Pfam" id="PF14716">
    <property type="entry name" value="HHH_8"/>
    <property type="match status" value="1"/>
</dbReference>
<reference evidence="6 7" key="1">
    <citation type="submission" date="2007-01" db="EMBL/GenBank/DDBJ databases">
        <authorList>
            <person name="Haygood M."/>
            <person name="Podell S."/>
            <person name="Anderson C."/>
            <person name="Hopkinson B."/>
            <person name="Roe K."/>
            <person name="Barbeau K."/>
            <person name="Gaasterland T."/>
            <person name="Ferriera S."/>
            <person name="Johnson J."/>
            <person name="Kravitz S."/>
            <person name="Beeson K."/>
            <person name="Sutton G."/>
            <person name="Rogers Y.-H."/>
            <person name="Friedman R."/>
            <person name="Frazier M."/>
            <person name="Venter J.C."/>
        </authorList>
    </citation>
    <scope>NUCLEOTIDE SEQUENCE [LARGE SCALE GENOMIC DNA]</scope>
    <source>
        <strain evidence="6 7">ATCC 23134</strain>
    </source>
</reference>
<keyword evidence="2" id="KW-0235">DNA replication</keyword>
<protein>
    <submittedName>
        <fullName evidence="6">DNA polymerase IV</fullName>
    </submittedName>
</protein>
<dbReference type="CDD" id="cd07436">
    <property type="entry name" value="PHP_PolX"/>
    <property type="match status" value="1"/>
</dbReference>
<dbReference type="SUPFAM" id="SSF47802">
    <property type="entry name" value="DNA polymerase beta, N-terminal domain-like"/>
    <property type="match status" value="1"/>
</dbReference>
<dbReference type="eggNOG" id="COG1796">
    <property type="taxonomic scope" value="Bacteria"/>
</dbReference>
<feature type="domain" description="Helix-hairpin-helix DNA-binding motif class 1" evidence="3">
    <location>
        <begin position="50"/>
        <end position="69"/>
    </location>
</feature>
<evidence type="ECO:0000256" key="2">
    <source>
        <dbReference type="ARBA" id="ARBA00022705"/>
    </source>
</evidence>
<feature type="domain" description="Helix-hairpin-helix DNA-binding motif class 1" evidence="3">
    <location>
        <begin position="125"/>
        <end position="144"/>
    </location>
</feature>
<dbReference type="PANTHER" id="PTHR36928">
    <property type="entry name" value="PHOSPHATASE YCDX-RELATED"/>
    <property type="match status" value="1"/>
</dbReference>
<dbReference type="InterPro" id="IPR043519">
    <property type="entry name" value="NT_sf"/>
</dbReference>
<dbReference type="SUPFAM" id="SSF89550">
    <property type="entry name" value="PHP domain-like"/>
    <property type="match status" value="1"/>
</dbReference>
<dbReference type="SMART" id="SM00278">
    <property type="entry name" value="HhH1"/>
    <property type="match status" value="3"/>
</dbReference>
<dbReference type="GO" id="GO:0006281">
    <property type="term" value="P:DNA repair"/>
    <property type="evidence" value="ECO:0007669"/>
    <property type="project" value="InterPro"/>
</dbReference>
<dbReference type="Gene3D" id="1.10.150.20">
    <property type="entry name" value="5' to 3' exonuclease, C-terminal subdomain"/>
    <property type="match status" value="1"/>
</dbReference>
<dbReference type="InterPro" id="IPR002054">
    <property type="entry name" value="DNA-dir_DNA_pol_X"/>
</dbReference>
<comment type="caution">
    <text evidence="6">The sequence shown here is derived from an EMBL/GenBank/DDBJ whole genome shotgun (WGS) entry which is preliminary data.</text>
</comment>
<dbReference type="InterPro" id="IPR047967">
    <property type="entry name" value="PolX_PHP"/>
</dbReference>
<dbReference type="GO" id="GO:0003887">
    <property type="term" value="F:DNA-directed DNA polymerase activity"/>
    <property type="evidence" value="ECO:0007669"/>
    <property type="project" value="InterPro"/>
</dbReference>
<dbReference type="SMART" id="SM00481">
    <property type="entry name" value="POLIIIAc"/>
    <property type="match status" value="1"/>
</dbReference>
<organism evidence="6 7">
    <name type="scientific">Microscilla marina ATCC 23134</name>
    <dbReference type="NCBI Taxonomy" id="313606"/>
    <lineage>
        <taxon>Bacteria</taxon>
        <taxon>Pseudomonadati</taxon>
        <taxon>Bacteroidota</taxon>
        <taxon>Cytophagia</taxon>
        <taxon>Cytophagales</taxon>
        <taxon>Microscillaceae</taxon>
        <taxon>Microscilla</taxon>
    </lineage>
</organism>
<dbReference type="OrthoDB" id="9808747at2"/>
<dbReference type="RefSeq" id="WP_002694829.1">
    <property type="nucleotide sequence ID" value="NZ_AAWS01000006.1"/>
</dbReference>
<evidence type="ECO:0000259" key="4">
    <source>
        <dbReference type="SMART" id="SM00481"/>
    </source>
</evidence>
<dbReference type="FunFam" id="3.20.20.140:FF:000047">
    <property type="entry name" value="PHP domain-containing protein"/>
    <property type="match status" value="1"/>
</dbReference>
<feature type="domain" description="Polymerase/histidinol phosphatase N-terminal" evidence="4">
    <location>
        <begin position="328"/>
        <end position="407"/>
    </location>
</feature>
<evidence type="ECO:0000256" key="1">
    <source>
        <dbReference type="ARBA" id="ARBA00022634"/>
    </source>
</evidence>
<dbReference type="InterPro" id="IPR003583">
    <property type="entry name" value="Hlx-hairpin-Hlx_DNA-bd_motif"/>
</dbReference>
<dbReference type="GO" id="GO:0042578">
    <property type="term" value="F:phosphoric ester hydrolase activity"/>
    <property type="evidence" value="ECO:0007669"/>
    <property type="project" value="TreeGrafter"/>
</dbReference>
<name>A1ZGE9_MICM2</name>
<dbReference type="EMBL" id="AAWS01000006">
    <property type="protein sequence ID" value="EAY30566.1"/>
    <property type="molecule type" value="Genomic_DNA"/>
</dbReference>
<dbReference type="Pfam" id="PF02811">
    <property type="entry name" value="PHP"/>
    <property type="match status" value="1"/>
</dbReference>